<proteinExistence type="inferred from homology"/>
<organism evidence="13 14">
    <name type="scientific">Aotine betaherpesvirus 1</name>
    <dbReference type="NCBI Taxonomy" id="50290"/>
    <lineage>
        <taxon>Viruses</taxon>
        <taxon>Duplodnaviria</taxon>
        <taxon>Heunggongvirae</taxon>
        <taxon>Peploviricota</taxon>
        <taxon>Herviviricetes</taxon>
        <taxon>Herpesvirales</taxon>
        <taxon>Orthoherpesviridae</taxon>
        <taxon>Betaherpesvirinae</taxon>
        <taxon>Cytomegalovirus</taxon>
        <taxon>Cytomegalovirus aotinebeta1</taxon>
    </lineage>
</organism>
<evidence type="ECO:0000256" key="5">
    <source>
        <dbReference type="ARBA" id="ARBA00022870"/>
    </source>
</evidence>
<dbReference type="EMBL" id="FJ483970">
    <property type="protein sequence ID" value="AEV80845.1"/>
    <property type="molecule type" value="Genomic_DNA"/>
</dbReference>
<dbReference type="GO" id="GO:0052031">
    <property type="term" value="P:symbiont-mediated perturbation of host defense response"/>
    <property type="evidence" value="ECO:0007669"/>
    <property type="project" value="InterPro"/>
</dbReference>
<feature type="transmembrane region" description="Helical" evidence="12">
    <location>
        <begin position="270"/>
        <end position="290"/>
    </location>
</feature>
<dbReference type="GO" id="GO:0044167">
    <property type="term" value="C:host cell endoplasmic reticulum membrane"/>
    <property type="evidence" value="ECO:0007669"/>
    <property type="project" value="UniProtKB-SubCell"/>
</dbReference>
<dbReference type="RefSeq" id="YP_004940154.1">
    <property type="nucleotide sequence ID" value="NC_016447.1"/>
</dbReference>
<keyword evidence="5" id="KW-1043">Host membrane</keyword>
<evidence type="ECO:0000313" key="14">
    <source>
        <dbReference type="Proteomes" id="UP000113968"/>
    </source>
</evidence>
<evidence type="ECO:0000256" key="2">
    <source>
        <dbReference type="ARBA" id="ARBA00006952"/>
    </source>
</evidence>
<keyword evidence="7 12" id="KW-0472">Membrane</keyword>
<evidence type="ECO:0000256" key="8">
    <source>
        <dbReference type="ARBA" id="ARBA00023157"/>
    </source>
</evidence>
<evidence type="ECO:0000256" key="7">
    <source>
        <dbReference type="ARBA" id="ARBA00023136"/>
    </source>
</evidence>
<gene>
    <name evidence="13" type="primary">A29</name>
</gene>
<evidence type="ECO:0000256" key="12">
    <source>
        <dbReference type="SAM" id="Phobius"/>
    </source>
</evidence>
<evidence type="ECO:0000256" key="4">
    <source>
        <dbReference type="ARBA" id="ARBA00022729"/>
    </source>
</evidence>
<feature type="transmembrane region" description="Helical" evidence="12">
    <location>
        <begin position="236"/>
        <end position="258"/>
    </location>
</feature>
<keyword evidence="4" id="KW-0732">Signal</keyword>
<dbReference type="KEGG" id="vg:11464211"/>
<keyword evidence="11" id="KW-0393">Immunoglobulin domain</keyword>
<evidence type="ECO:0000256" key="11">
    <source>
        <dbReference type="ARBA" id="ARBA00023319"/>
    </source>
</evidence>
<comment type="similarity">
    <text evidence="2">Belongs to the cytomegalovirus US6 family.</text>
</comment>
<evidence type="ECO:0000313" key="13">
    <source>
        <dbReference type="EMBL" id="AEV80845.1"/>
    </source>
</evidence>
<dbReference type="OrthoDB" id="37531at10239"/>
<keyword evidence="3 12" id="KW-0812">Transmembrane</keyword>
<evidence type="ECO:0000256" key="3">
    <source>
        <dbReference type="ARBA" id="ARBA00022692"/>
    </source>
</evidence>
<evidence type="ECO:0000256" key="9">
    <source>
        <dbReference type="ARBA" id="ARBA00023180"/>
    </source>
</evidence>
<evidence type="ECO:0000256" key="1">
    <source>
        <dbReference type="ARBA" id="ARBA00004482"/>
    </source>
</evidence>
<accession>G8XUK3</accession>
<keyword evidence="14" id="KW-1185">Reference proteome</keyword>
<evidence type="ECO:0000256" key="6">
    <source>
        <dbReference type="ARBA" id="ARBA00022989"/>
    </source>
</evidence>
<reference evidence="13" key="1">
    <citation type="submission" date="2011-12" db="EMBL/GenBank/DDBJ databases">
        <title>Comparative genomics of primate cytomegaloviruses.</title>
        <authorList>
            <person name="Davison A.J."/>
            <person name="Holton M."/>
            <person name="Dolan A."/>
            <person name="Dargan D.J."/>
            <person name="Gatherer D."/>
            <person name="Hayward G.S."/>
        </authorList>
    </citation>
    <scope>NUCLEOTIDE SEQUENCE [LARGE SCALE GENOMIC DNA]</scope>
    <source>
        <strain evidence="13">S34E</strain>
    </source>
</reference>
<keyword evidence="9" id="KW-0325">Glycoprotein</keyword>
<sequence>MAIRQALSKTASVAICVWVNVAFTWGMSRPGALPPHIVPKQRPLGPQRPQFVEYMHACQESDGVWNTSAGRADNSALLPALMRLMLSDPSLNDNDKEILKITLCRNCAGNGGACDIARSDYKCIVSGKRMKAWFVFHGAFDKDPMVNDAVIHGTTGRSKSILRNVQARRLNKTAYAVTVDTEVKEYNAVYFSVNIMPCEWCVTEYVSCELVHRVSWSPFATYNILDAVRLFAEKRYLGFFWVYAIITTRVLLCLYVLADIGFTFNWFADHYDAILVAVIIVCLMIMWSLLRPVVWLRDVILESMEINVL</sequence>
<name>G8XUK3_9BETA</name>
<evidence type="ECO:0000256" key="10">
    <source>
        <dbReference type="ARBA" id="ARBA00023184"/>
    </source>
</evidence>
<keyword evidence="8" id="KW-1015">Disulfide bond</keyword>
<dbReference type="GeneID" id="11464211"/>
<keyword evidence="6 12" id="KW-1133">Transmembrane helix</keyword>
<dbReference type="Pfam" id="PF08001">
    <property type="entry name" value="CMV_US"/>
    <property type="match status" value="1"/>
</dbReference>
<protein>
    <submittedName>
        <fullName evidence="13">Membrane protein A29</fullName>
    </submittedName>
</protein>
<keyword evidence="10" id="KW-1038">Host endoplasmic reticulum</keyword>
<dbReference type="Proteomes" id="UP000113968">
    <property type="component" value="Segment"/>
</dbReference>
<comment type="subcellular location">
    <subcellularLocation>
        <location evidence="1">Host endoplasmic reticulum membrane</location>
        <topology evidence="1">Single-pass type I membrane protein</topology>
    </subcellularLocation>
</comment>
<dbReference type="InterPro" id="IPR012536">
    <property type="entry name" value="CMV_US"/>
</dbReference>